<accession>A0A2A2FES0</accession>
<comment type="caution">
    <text evidence="2">The sequence shown here is derived from an EMBL/GenBank/DDBJ whole genome shotgun (WGS) entry which is preliminary data.</text>
</comment>
<sequence>MVLQGDLEDVAASHDDLPDAEEVYDRDEPIPLTEVFDDEFVGEHTAFETFDDLVAASPSDAASAAELDYVADGDWDEFVAEETEFDDEEAFVTAGRDHWVATRLGLA</sequence>
<dbReference type="RefSeq" id="WP_095637676.1">
    <property type="nucleotide sequence ID" value="NZ_NSKC01000008.1"/>
</dbReference>
<feature type="region of interest" description="Disordered" evidence="1">
    <location>
        <begin position="1"/>
        <end position="21"/>
    </location>
</feature>
<name>A0A2A2FES0_9EURY</name>
<protein>
    <submittedName>
        <fullName evidence="2">Uncharacterized protein</fullName>
    </submittedName>
</protein>
<evidence type="ECO:0000313" key="3">
    <source>
        <dbReference type="Proteomes" id="UP000218083"/>
    </source>
</evidence>
<dbReference type="OrthoDB" id="178002at2157"/>
<dbReference type="EMBL" id="NSKC01000008">
    <property type="protein sequence ID" value="PAU83065.1"/>
    <property type="molecule type" value="Genomic_DNA"/>
</dbReference>
<dbReference type="Proteomes" id="UP000218083">
    <property type="component" value="Unassembled WGS sequence"/>
</dbReference>
<reference evidence="2 3" key="1">
    <citation type="submission" date="2017-08" db="EMBL/GenBank/DDBJ databases">
        <title>The strain WRN001 was isolated from Binhai saline alkaline soil, Tianjin, China.</title>
        <authorList>
            <person name="Liu D."/>
            <person name="Zhang G."/>
        </authorList>
    </citation>
    <scope>NUCLEOTIDE SEQUENCE [LARGE SCALE GENOMIC DNA]</scope>
    <source>
        <strain evidence="2 3">WN019</strain>
    </source>
</reference>
<evidence type="ECO:0000256" key="1">
    <source>
        <dbReference type="SAM" id="MobiDB-lite"/>
    </source>
</evidence>
<dbReference type="AlphaFoldDB" id="A0A2A2FES0"/>
<organism evidence="2 3">
    <name type="scientific">Halorubrum salipaludis</name>
    <dbReference type="NCBI Taxonomy" id="2032630"/>
    <lineage>
        <taxon>Archaea</taxon>
        <taxon>Methanobacteriati</taxon>
        <taxon>Methanobacteriota</taxon>
        <taxon>Stenosarchaea group</taxon>
        <taxon>Halobacteria</taxon>
        <taxon>Halobacteriales</taxon>
        <taxon>Haloferacaceae</taxon>
        <taxon>Halorubrum</taxon>
    </lineage>
</organism>
<evidence type="ECO:0000313" key="2">
    <source>
        <dbReference type="EMBL" id="PAU83065.1"/>
    </source>
</evidence>
<proteinExistence type="predicted"/>
<keyword evidence="3" id="KW-1185">Reference proteome</keyword>
<gene>
    <name evidence="2" type="ORF">CK500_12920</name>
</gene>